<dbReference type="EMBL" id="LACI01000686">
    <property type="protein sequence ID" value="KJU86205.1"/>
    <property type="molecule type" value="Genomic_DNA"/>
</dbReference>
<evidence type="ECO:0000256" key="4">
    <source>
        <dbReference type="ARBA" id="ARBA00022741"/>
    </source>
</evidence>
<keyword evidence="11" id="KW-1185">Reference proteome</keyword>
<dbReference type="GO" id="GO:0006233">
    <property type="term" value="P:dTDP biosynthetic process"/>
    <property type="evidence" value="ECO:0007669"/>
    <property type="project" value="InterPro"/>
</dbReference>
<comment type="similarity">
    <text evidence="1 8">Belongs to the thymidylate kinase family.</text>
</comment>
<evidence type="ECO:0000256" key="8">
    <source>
        <dbReference type="HAMAP-Rule" id="MF_00165"/>
    </source>
</evidence>
<evidence type="ECO:0000256" key="6">
    <source>
        <dbReference type="ARBA" id="ARBA00022840"/>
    </source>
</evidence>
<gene>
    <name evidence="8" type="primary">tmk</name>
    <name evidence="10" type="ORF">MBAV_001601</name>
</gene>
<dbReference type="InterPro" id="IPR039430">
    <property type="entry name" value="Thymidylate_kin-like_dom"/>
</dbReference>
<dbReference type="Proteomes" id="UP000033423">
    <property type="component" value="Unassembled WGS sequence"/>
</dbReference>
<dbReference type="Pfam" id="PF02223">
    <property type="entry name" value="Thymidylate_kin"/>
    <property type="match status" value="1"/>
</dbReference>
<dbReference type="SUPFAM" id="SSF52540">
    <property type="entry name" value="P-loop containing nucleoside triphosphate hydrolases"/>
    <property type="match status" value="1"/>
</dbReference>
<keyword evidence="5 8" id="KW-0418">Kinase</keyword>
<organism evidence="10 11">
    <name type="scientific">Candidatus Magnetobacterium bavaricum</name>
    <dbReference type="NCBI Taxonomy" id="29290"/>
    <lineage>
        <taxon>Bacteria</taxon>
        <taxon>Pseudomonadati</taxon>
        <taxon>Nitrospirota</taxon>
        <taxon>Thermodesulfovibrionia</taxon>
        <taxon>Thermodesulfovibrionales</taxon>
        <taxon>Candidatus Magnetobacteriaceae</taxon>
        <taxon>Candidatus Magnetobacterium</taxon>
    </lineage>
</organism>
<dbReference type="EC" id="2.7.4.9" evidence="8"/>
<comment type="function">
    <text evidence="8">Phosphorylation of dTMP to form dTDP in both de novo and salvage pathways of dTTP synthesis.</text>
</comment>
<keyword evidence="2 8" id="KW-0808">Transferase</keyword>
<dbReference type="Gene3D" id="3.40.50.300">
    <property type="entry name" value="P-loop containing nucleotide triphosphate hydrolases"/>
    <property type="match status" value="1"/>
</dbReference>
<dbReference type="InterPro" id="IPR018094">
    <property type="entry name" value="Thymidylate_kinase"/>
</dbReference>
<dbReference type="HAMAP" id="MF_00165">
    <property type="entry name" value="Thymidylate_kinase"/>
    <property type="match status" value="1"/>
</dbReference>
<evidence type="ECO:0000256" key="1">
    <source>
        <dbReference type="ARBA" id="ARBA00009776"/>
    </source>
</evidence>
<sequence length="191" mass="21176">MATFEPGATQIGARIRQLLLDIRLTSMAPLTELLLFSAQRVQHIEEIIAPALQSNKTVLVDRFTDSTIAYQGFGRGLDISLIEALQRLTNRLTPEMTFLLDIDVAEGLRRIAALNKTDRMESESPDFYERVRGGVPGDCRQGASEGCTPAIIEARRGTHRCHHGDDHRKATAIEKNQQAEASYDECNSSPP</sequence>
<feature type="domain" description="Thymidylate kinase-like" evidence="9">
    <location>
        <begin position="2"/>
        <end position="132"/>
    </location>
</feature>
<dbReference type="CDD" id="cd01672">
    <property type="entry name" value="TMPK"/>
    <property type="match status" value="1"/>
</dbReference>
<dbReference type="InterPro" id="IPR018095">
    <property type="entry name" value="Thymidylate_kin_CS"/>
</dbReference>
<dbReference type="GO" id="GO:0006235">
    <property type="term" value="P:dTTP biosynthetic process"/>
    <property type="evidence" value="ECO:0007669"/>
    <property type="project" value="UniProtKB-UniRule"/>
</dbReference>
<evidence type="ECO:0000313" key="10">
    <source>
        <dbReference type="EMBL" id="KJU86205.1"/>
    </source>
</evidence>
<evidence type="ECO:0000256" key="7">
    <source>
        <dbReference type="ARBA" id="ARBA00048743"/>
    </source>
</evidence>
<dbReference type="GO" id="GO:0004798">
    <property type="term" value="F:dTMP kinase activity"/>
    <property type="evidence" value="ECO:0007669"/>
    <property type="project" value="UniProtKB-UniRule"/>
</dbReference>
<keyword evidence="6 8" id="KW-0067">ATP-binding</keyword>
<dbReference type="InterPro" id="IPR027417">
    <property type="entry name" value="P-loop_NTPase"/>
</dbReference>
<dbReference type="PROSITE" id="PS01331">
    <property type="entry name" value="THYMIDYLATE_KINASE"/>
    <property type="match status" value="1"/>
</dbReference>
<name>A0A0F3GWD3_9BACT</name>
<keyword evidence="3 8" id="KW-0545">Nucleotide biosynthesis</keyword>
<keyword evidence="4 8" id="KW-0547">Nucleotide-binding</keyword>
<comment type="caution">
    <text evidence="8">Lacks conserved residue(s) required for the propagation of feature annotation.</text>
</comment>
<dbReference type="AlphaFoldDB" id="A0A0F3GWD3"/>
<protein>
    <recommendedName>
        <fullName evidence="8">Thymidylate kinase</fullName>
        <ecNumber evidence="8">2.7.4.9</ecNumber>
    </recommendedName>
    <alternativeName>
        <fullName evidence="8">dTMP kinase</fullName>
    </alternativeName>
</protein>
<reference evidence="10 11" key="1">
    <citation type="submission" date="2015-02" db="EMBL/GenBank/DDBJ databases">
        <title>Single-cell genomics of uncultivated deep-branching MTB reveals a conserved set of magnetosome genes.</title>
        <authorList>
            <person name="Kolinko S."/>
            <person name="Richter M."/>
            <person name="Glockner F.O."/>
            <person name="Brachmann A."/>
            <person name="Schuler D."/>
        </authorList>
    </citation>
    <scope>NUCLEOTIDE SEQUENCE [LARGE SCALE GENOMIC DNA]</scope>
    <source>
        <strain evidence="10">TM-1</strain>
    </source>
</reference>
<proteinExistence type="inferred from homology"/>
<dbReference type="PANTHER" id="PTHR10344:SF4">
    <property type="entry name" value="UMP-CMP KINASE 2, MITOCHONDRIAL"/>
    <property type="match status" value="1"/>
</dbReference>
<comment type="caution">
    <text evidence="10">The sequence shown here is derived from an EMBL/GenBank/DDBJ whole genome shotgun (WGS) entry which is preliminary data.</text>
</comment>
<evidence type="ECO:0000256" key="5">
    <source>
        <dbReference type="ARBA" id="ARBA00022777"/>
    </source>
</evidence>
<dbReference type="GO" id="GO:0006227">
    <property type="term" value="P:dUDP biosynthetic process"/>
    <property type="evidence" value="ECO:0007669"/>
    <property type="project" value="TreeGrafter"/>
</dbReference>
<evidence type="ECO:0000313" key="11">
    <source>
        <dbReference type="Proteomes" id="UP000033423"/>
    </source>
</evidence>
<dbReference type="GO" id="GO:0005829">
    <property type="term" value="C:cytosol"/>
    <property type="evidence" value="ECO:0007669"/>
    <property type="project" value="TreeGrafter"/>
</dbReference>
<dbReference type="PATRIC" id="fig|29290.4.peg.2067"/>
<accession>A0A0F3GWD3</accession>
<dbReference type="PANTHER" id="PTHR10344">
    <property type="entry name" value="THYMIDYLATE KINASE"/>
    <property type="match status" value="1"/>
</dbReference>
<evidence type="ECO:0000259" key="9">
    <source>
        <dbReference type="Pfam" id="PF02223"/>
    </source>
</evidence>
<dbReference type="NCBIfam" id="TIGR00041">
    <property type="entry name" value="DTMP_kinase"/>
    <property type="match status" value="1"/>
</dbReference>
<dbReference type="GO" id="GO:0005524">
    <property type="term" value="F:ATP binding"/>
    <property type="evidence" value="ECO:0007669"/>
    <property type="project" value="UniProtKB-UniRule"/>
</dbReference>
<evidence type="ECO:0000256" key="2">
    <source>
        <dbReference type="ARBA" id="ARBA00022679"/>
    </source>
</evidence>
<comment type="catalytic activity">
    <reaction evidence="7 8">
        <text>dTMP + ATP = dTDP + ADP</text>
        <dbReference type="Rhea" id="RHEA:13517"/>
        <dbReference type="ChEBI" id="CHEBI:30616"/>
        <dbReference type="ChEBI" id="CHEBI:58369"/>
        <dbReference type="ChEBI" id="CHEBI:63528"/>
        <dbReference type="ChEBI" id="CHEBI:456216"/>
        <dbReference type="EC" id="2.7.4.9"/>
    </reaction>
</comment>
<evidence type="ECO:0000256" key="3">
    <source>
        <dbReference type="ARBA" id="ARBA00022727"/>
    </source>
</evidence>